<dbReference type="VEuPathDB" id="FungiDB:LEMA_uP011540.1"/>
<dbReference type="GeneID" id="13289591"/>
<dbReference type="EMBL" id="FP929139">
    <property type="protein sequence ID" value="CBY02367.1"/>
    <property type="molecule type" value="Genomic_DNA"/>
</dbReference>
<dbReference type="AlphaFoldDB" id="E5AD15"/>
<dbReference type="RefSeq" id="XP_003845846.1">
    <property type="nucleotide sequence ID" value="XM_003845798.1"/>
</dbReference>
<reference evidence="3" key="1">
    <citation type="journal article" date="2011" name="Nat. Commun.">
        <title>Effector diversification within compartments of the Leptosphaeria maculans genome affected by Repeat-Induced Point mutations.</title>
        <authorList>
            <person name="Rouxel T."/>
            <person name="Grandaubert J."/>
            <person name="Hane J.K."/>
            <person name="Hoede C."/>
            <person name="van de Wouw A.P."/>
            <person name="Couloux A."/>
            <person name="Dominguez V."/>
            <person name="Anthouard V."/>
            <person name="Bally P."/>
            <person name="Bourras S."/>
            <person name="Cozijnsen A.J."/>
            <person name="Ciuffetti L.M."/>
            <person name="Degrave A."/>
            <person name="Dilmaghani A."/>
            <person name="Duret L."/>
            <person name="Fudal I."/>
            <person name="Goodwin S.B."/>
            <person name="Gout L."/>
            <person name="Glaser N."/>
            <person name="Linglin J."/>
            <person name="Kema G.H.J."/>
            <person name="Lapalu N."/>
            <person name="Lawrence C.B."/>
            <person name="May K."/>
            <person name="Meyer M."/>
            <person name="Ollivier B."/>
            <person name="Poulain J."/>
            <person name="Schoch C.L."/>
            <person name="Simon A."/>
            <person name="Spatafora J.W."/>
            <person name="Stachowiak A."/>
            <person name="Turgeon B.G."/>
            <person name="Tyler B.M."/>
            <person name="Vincent D."/>
            <person name="Weissenbach J."/>
            <person name="Amselem J."/>
            <person name="Quesneville H."/>
            <person name="Oliver R.P."/>
            <person name="Wincker P."/>
            <person name="Balesdent M.-H."/>
            <person name="Howlett B.J."/>
        </authorList>
    </citation>
    <scope>NUCLEOTIDE SEQUENCE [LARGE SCALE GENOMIC DNA]</scope>
    <source>
        <strain evidence="3">JN3 / isolate v23.1.3 / race Av1-4-5-6-7-8</strain>
    </source>
</reference>
<evidence type="ECO:0000256" key="1">
    <source>
        <dbReference type="SAM" id="MobiDB-lite"/>
    </source>
</evidence>
<name>E5AD15_LEPMJ</name>
<protein>
    <submittedName>
        <fullName evidence="2">Predicted protein</fullName>
    </submittedName>
</protein>
<evidence type="ECO:0000313" key="3">
    <source>
        <dbReference type="Proteomes" id="UP000002668"/>
    </source>
</evidence>
<sequence length="69" mass="7472">MFLHRIIVSWAIASTHNGSELPRDGEVGTLTGRPYNSSPGSMETLWPLQISETIPKGAYRSGEVSNTLG</sequence>
<keyword evidence="3" id="KW-1185">Reference proteome</keyword>
<organism evidence="2 3">
    <name type="scientific">Leptosphaeria maculans (strain JN3 / isolate v23.1.3 / race Av1-4-5-6-7-8)</name>
    <name type="common">Blackleg fungus</name>
    <name type="synonym">Phoma lingam</name>
    <dbReference type="NCBI Taxonomy" id="985895"/>
    <lineage>
        <taxon>Eukaryota</taxon>
        <taxon>Fungi</taxon>
        <taxon>Dikarya</taxon>
        <taxon>Ascomycota</taxon>
        <taxon>Pezizomycotina</taxon>
        <taxon>Dothideomycetes</taxon>
        <taxon>Pleosporomycetidae</taxon>
        <taxon>Pleosporales</taxon>
        <taxon>Pleosporineae</taxon>
        <taxon>Leptosphaeriaceae</taxon>
        <taxon>Plenodomus</taxon>
        <taxon>Plenodomus lingam/Leptosphaeria maculans species complex</taxon>
    </lineage>
</organism>
<gene>
    <name evidence="2" type="ORF">LEMA_uP011540.1</name>
</gene>
<dbReference type="Proteomes" id="UP000002668">
    <property type="component" value="Genome"/>
</dbReference>
<feature type="region of interest" description="Disordered" evidence="1">
    <location>
        <begin position="21"/>
        <end position="42"/>
    </location>
</feature>
<evidence type="ECO:0000313" key="2">
    <source>
        <dbReference type="EMBL" id="CBY02367.1"/>
    </source>
</evidence>
<proteinExistence type="predicted"/>
<dbReference type="HOGENOM" id="CLU_2776406_0_0_1"/>
<dbReference type="InParanoid" id="E5AD15"/>
<accession>E5AD15</accession>